<dbReference type="EMBL" id="JAACNO010002563">
    <property type="protein sequence ID" value="KAF4132252.1"/>
    <property type="molecule type" value="Genomic_DNA"/>
</dbReference>
<evidence type="ECO:0000313" key="3">
    <source>
        <dbReference type="Proteomes" id="UP000602510"/>
    </source>
</evidence>
<comment type="caution">
    <text evidence="1">The sequence shown here is derived from an EMBL/GenBank/DDBJ whole genome shotgun (WGS) entry which is preliminary data.</text>
</comment>
<name>A0A833TRI3_PHYIN</name>
<accession>A0A833TRI3</accession>
<dbReference type="Proteomes" id="UP000602510">
    <property type="component" value="Unassembled WGS sequence"/>
</dbReference>
<proteinExistence type="predicted"/>
<dbReference type="AlphaFoldDB" id="A0A833TRI3"/>
<evidence type="ECO:0000313" key="2">
    <source>
        <dbReference type="EMBL" id="KAF4132252.1"/>
    </source>
</evidence>
<dbReference type="Proteomes" id="UP000704712">
    <property type="component" value="Unassembled WGS sequence"/>
</dbReference>
<keyword evidence="3" id="KW-1185">Reference proteome</keyword>
<gene>
    <name evidence="1" type="ORF">GN244_ATG02251</name>
    <name evidence="2" type="ORF">GN958_ATG18558</name>
</gene>
<reference evidence="1" key="1">
    <citation type="submission" date="2020-04" db="EMBL/GenBank/DDBJ databases">
        <title>Hybrid Assembly of Korean Phytophthora infestans isolates.</title>
        <authorList>
            <person name="Prokchorchik M."/>
            <person name="Lee Y."/>
            <person name="Seo J."/>
            <person name="Cho J.-H."/>
            <person name="Park Y.-E."/>
            <person name="Jang D.-C."/>
            <person name="Im J.-S."/>
            <person name="Choi J.-G."/>
            <person name="Park H.-J."/>
            <person name="Lee G.-B."/>
            <person name="Lee Y.-G."/>
            <person name="Hong S.-Y."/>
            <person name="Cho K."/>
            <person name="Sohn K.H."/>
        </authorList>
    </citation>
    <scope>NUCLEOTIDE SEQUENCE</scope>
    <source>
        <strain evidence="1">KR_1_A1</strain>
        <strain evidence="2">KR_2_A2</strain>
    </source>
</reference>
<sequence length="136" mass="15647">MQLIRSLNQLPIDCAVPVGIEVFSFTNVRDFSLKASVETQIRDQKVLKTMAQRSTPMHNLIEDMMDKLVDAFMSLLPALNSFVSNVVQTLAYPTKCVEIYIFNYRLRQYANTYAIAGYYDRVKIELHFNDDAKIAE</sequence>
<organism evidence="1 3">
    <name type="scientific">Phytophthora infestans</name>
    <name type="common">Potato late blight agent</name>
    <name type="synonym">Botrytis infestans</name>
    <dbReference type="NCBI Taxonomy" id="4787"/>
    <lineage>
        <taxon>Eukaryota</taxon>
        <taxon>Sar</taxon>
        <taxon>Stramenopiles</taxon>
        <taxon>Oomycota</taxon>
        <taxon>Peronosporomycetes</taxon>
        <taxon>Peronosporales</taxon>
        <taxon>Peronosporaceae</taxon>
        <taxon>Phytophthora</taxon>
    </lineage>
</organism>
<protein>
    <submittedName>
        <fullName evidence="1">Uncharacterized protein</fullName>
    </submittedName>
</protein>
<dbReference type="EMBL" id="WSZM01000050">
    <property type="protein sequence ID" value="KAF4045341.1"/>
    <property type="molecule type" value="Genomic_DNA"/>
</dbReference>
<evidence type="ECO:0000313" key="1">
    <source>
        <dbReference type="EMBL" id="KAF4045341.1"/>
    </source>
</evidence>